<evidence type="ECO:0000256" key="6">
    <source>
        <dbReference type="SAM" id="MobiDB-lite"/>
    </source>
</evidence>
<feature type="active site" description="Charge relay system" evidence="5">
    <location>
        <position position="244"/>
    </location>
</feature>
<dbReference type="Pfam" id="PF05922">
    <property type="entry name" value="Inhibitor_I9"/>
    <property type="match status" value="1"/>
</dbReference>
<keyword evidence="3 5" id="KW-0378">Hydrolase</keyword>
<gene>
    <name evidence="9" type="ORF">JYA64_02325</name>
</gene>
<comment type="similarity">
    <text evidence="1 5">Belongs to the peptidase S8 family.</text>
</comment>
<feature type="region of interest" description="Disordered" evidence="6">
    <location>
        <begin position="382"/>
        <end position="402"/>
    </location>
</feature>
<dbReference type="EMBL" id="JAFHKS010000040">
    <property type="protein sequence ID" value="MBN3544126.1"/>
    <property type="molecule type" value="Genomic_DNA"/>
</dbReference>
<evidence type="ECO:0000313" key="9">
    <source>
        <dbReference type="EMBL" id="MBN3544126.1"/>
    </source>
</evidence>
<organism evidence="9 10">
    <name type="scientific">Fictibacillus barbaricus</name>
    <dbReference type="NCBI Taxonomy" id="182136"/>
    <lineage>
        <taxon>Bacteria</taxon>
        <taxon>Bacillati</taxon>
        <taxon>Bacillota</taxon>
        <taxon>Bacilli</taxon>
        <taxon>Bacillales</taxon>
        <taxon>Fictibacillaceae</taxon>
        <taxon>Fictibacillus</taxon>
    </lineage>
</organism>
<dbReference type="InterPro" id="IPR033857">
    <property type="entry name" value="Bacillopeptidase_F"/>
</dbReference>
<dbReference type="SUPFAM" id="SSF49464">
    <property type="entry name" value="Carboxypeptidase regulatory domain-like"/>
    <property type="match status" value="2"/>
</dbReference>
<name>A0ABS2Z8Y0_9BACL</name>
<dbReference type="InterPro" id="IPR010259">
    <property type="entry name" value="S8pro/Inhibitor_I9"/>
</dbReference>
<dbReference type="PANTHER" id="PTHR43399">
    <property type="entry name" value="SUBTILISIN-RELATED"/>
    <property type="match status" value="1"/>
</dbReference>
<dbReference type="Gene3D" id="2.60.40.1120">
    <property type="entry name" value="Carboxypeptidase-like, regulatory domain"/>
    <property type="match status" value="2"/>
</dbReference>
<dbReference type="Gene3D" id="3.40.50.200">
    <property type="entry name" value="Peptidase S8/S53 domain"/>
    <property type="match status" value="1"/>
</dbReference>
<dbReference type="InterPro" id="IPR000209">
    <property type="entry name" value="Peptidase_S8/S53_dom"/>
</dbReference>
<dbReference type="InterPro" id="IPR051048">
    <property type="entry name" value="Peptidase_S8/S53_subtilisin"/>
</dbReference>
<evidence type="ECO:0000259" key="7">
    <source>
        <dbReference type="Pfam" id="PF00082"/>
    </source>
</evidence>
<feature type="compositionally biased region" description="Polar residues" evidence="6">
    <location>
        <begin position="384"/>
        <end position="394"/>
    </location>
</feature>
<dbReference type="Proteomes" id="UP001319060">
    <property type="component" value="Unassembled WGS sequence"/>
</dbReference>
<feature type="active site" description="Charge relay system" evidence="5">
    <location>
        <position position="197"/>
    </location>
</feature>
<dbReference type="PROSITE" id="PS00138">
    <property type="entry name" value="SUBTILASE_SER"/>
    <property type="match status" value="1"/>
</dbReference>
<dbReference type="Pfam" id="PF13620">
    <property type="entry name" value="CarboxypepD_reg"/>
    <property type="match status" value="1"/>
</dbReference>
<dbReference type="SUPFAM" id="SSF52743">
    <property type="entry name" value="Subtilisin-like"/>
    <property type="match status" value="1"/>
</dbReference>
<evidence type="ECO:0000256" key="5">
    <source>
        <dbReference type="PROSITE-ProRule" id="PRU01240"/>
    </source>
</evidence>
<keyword evidence="10" id="KW-1185">Reference proteome</keyword>
<dbReference type="InterPro" id="IPR023828">
    <property type="entry name" value="Peptidase_S8_Ser-AS"/>
</dbReference>
<feature type="active site" description="Charge relay system" evidence="5">
    <location>
        <position position="420"/>
    </location>
</feature>
<dbReference type="InterPro" id="IPR008969">
    <property type="entry name" value="CarboxyPept-like_regulatory"/>
</dbReference>
<keyword evidence="2 5" id="KW-0645">Protease</keyword>
<dbReference type="PROSITE" id="PS51892">
    <property type="entry name" value="SUBTILASE"/>
    <property type="match status" value="1"/>
</dbReference>
<dbReference type="PANTHER" id="PTHR43399:SF4">
    <property type="entry name" value="CELL WALL-ASSOCIATED PROTEASE"/>
    <property type="match status" value="1"/>
</dbReference>
<dbReference type="CDD" id="cd07481">
    <property type="entry name" value="Peptidases_S8_BacillopeptidaseF-like"/>
    <property type="match status" value="1"/>
</dbReference>
<dbReference type="Pfam" id="PF00082">
    <property type="entry name" value="Peptidase_S8"/>
    <property type="match status" value="1"/>
</dbReference>
<proteinExistence type="inferred from homology"/>
<keyword evidence="4 5" id="KW-0720">Serine protease</keyword>
<dbReference type="PRINTS" id="PR00723">
    <property type="entry name" value="SUBTILISIN"/>
</dbReference>
<sequence length="1096" mass="119063">MASSFIPQIGFSQTPSTTRQVFNKTNQELMAQFEKETYVTFLVKLKQQVNVSEVASKAALKAKSQKKSAFQAELLKRSTLVSTLRTTAEETQYPLKQLLSQEKKAGRVKTVQSFYIVNAIAVTGTKEVAEKLLKDPAVDQIFPNQTIKLIDKIKPEGRETIYQSITSTPEWGLEKIGAPRVWKEGIDGTGVVVASIDTGVQWDHPALKEKYRGYRLGDPDHPDNMYNWFDAVGEKKSPYDDNGHGTHTTGTMVGSEPNGNNKIGVAPGAKWIGVKVFDSRGSGTGIDMLEGGEWILAPKDAQGNPHPENAPDVVNNSWSGGTGLDEWYRPMLQAWRAADIFPVFAAGNGGTLGPGSISHPGNYPESFAVGAIESSNRLAPFSSRGPSPYNQTKPDVSAPGVNIRSAVPGSKYESGWNGTSMAAPHVAGAVALLRQVNSSLSPEDIEEILIHSTVPLTDVEFPNAPNNGYGNGLINIYEAVQTLNKGVGRIQGHVTQNINGSPVGVDSQVTVLETGRSTKTNGADGSYALYQRSGDFTLLAEGYGIQAAKQRVTVVKNETTTVNFDMQPLPKGTIKGRVTNEQTGKPIANATISLIEDAAVAPVKTNKDGYFALTAYEGTYTLRISAPFYYKTTANIIIDGDQTTLQNAVLKPFIGYSEQLRYDDGTAESTLNNPNSKMYATKMILKEGQEKALLTGGLFMINKESPSNNDFQVAVYDASGIHGKPGKKIAGPFDATAQMNNQWTLVNLAGESIFVPKEFYLAFIPNDSVSGPKLRGDESSSNLGNWEYIYGWSKNYKDANYMIRAEVSYEIKTAPSITSPANGLFTNKPLITVKGKGTKPGTAVKIYNNGKENKSVPSNNDGSFTSQVTLGEGENILTAATSTPVGTTKPSSPVKVILDKIKPSLTIQSPVNEWKTNKTAVIITGKVSDKYLKSVKVNGYSVVVARNGTYSVRIPLNSGKNTIKAVALDKAGNQQTKQITIFTKYSAPTIKNIKPAKNIYVKTGHTVKIELDSQPGLKGSYIIRLPLFEQSQISISQSSYELQLREQKNGHYVGYWKVPSKLKDIKGAVIEVFMKDQYGNQTKRLASGKLYINLRK</sequence>
<dbReference type="InterPro" id="IPR013783">
    <property type="entry name" value="Ig-like_fold"/>
</dbReference>
<feature type="domain" description="Peptidase S8/S53" evidence="7">
    <location>
        <begin position="188"/>
        <end position="472"/>
    </location>
</feature>
<dbReference type="InterPro" id="IPR015500">
    <property type="entry name" value="Peptidase_S8_subtilisin-rel"/>
</dbReference>
<protein>
    <submittedName>
        <fullName evidence="9">S8 family serine peptidase</fullName>
    </submittedName>
</protein>
<dbReference type="Pfam" id="PF09136">
    <property type="entry name" value="Glucodextran_B"/>
    <property type="match status" value="1"/>
</dbReference>
<feature type="domain" description="Inhibitor I9" evidence="8">
    <location>
        <begin position="41"/>
        <end position="149"/>
    </location>
</feature>
<evidence type="ECO:0000256" key="1">
    <source>
        <dbReference type="ARBA" id="ARBA00011073"/>
    </source>
</evidence>
<comment type="caution">
    <text evidence="9">The sequence shown here is derived from an EMBL/GenBank/DDBJ whole genome shotgun (WGS) entry which is preliminary data.</text>
</comment>
<accession>A0ABS2Z8Y0</accession>
<reference evidence="9 10" key="1">
    <citation type="submission" date="2021-01" db="EMBL/GenBank/DDBJ databases">
        <title>Genome Sequencing of Type Strains.</title>
        <authorList>
            <person name="Lemaire J.F."/>
            <person name="Inderbitzin P."/>
            <person name="Collins S.B."/>
            <person name="Wespe N."/>
            <person name="Knight-Connoni V."/>
        </authorList>
    </citation>
    <scope>NUCLEOTIDE SEQUENCE [LARGE SCALE GENOMIC DNA]</scope>
    <source>
        <strain evidence="9 10">DSM 14730</strain>
    </source>
</reference>
<dbReference type="InterPro" id="IPR036852">
    <property type="entry name" value="Peptidase_S8/S53_dom_sf"/>
</dbReference>
<dbReference type="Gene3D" id="2.60.40.10">
    <property type="entry name" value="Immunoglobulins"/>
    <property type="match status" value="2"/>
</dbReference>
<evidence type="ECO:0000259" key="8">
    <source>
        <dbReference type="Pfam" id="PF05922"/>
    </source>
</evidence>
<evidence type="ECO:0000256" key="3">
    <source>
        <dbReference type="ARBA" id="ARBA00022801"/>
    </source>
</evidence>
<evidence type="ECO:0000256" key="2">
    <source>
        <dbReference type="ARBA" id="ARBA00022670"/>
    </source>
</evidence>
<evidence type="ECO:0000313" key="10">
    <source>
        <dbReference type="Proteomes" id="UP001319060"/>
    </source>
</evidence>
<evidence type="ECO:0000256" key="4">
    <source>
        <dbReference type="ARBA" id="ARBA00022825"/>
    </source>
</evidence>